<sequence length="166" mass="19117">MILTPEDRQKEEEFLRERYQDEYTAAEDLELLIQKLCRFRIIQAKETWDHNRIKQKASVVRAWEIVNVIDADIPMKFLFSDEVVSDYKGRFAPGDYVFTSLIINIDEETGLVQTGNSLYCLSGDGEEVNATLREAYNMRTLGQSLHILRNVEGQLGPNSHFTGPDD</sequence>
<keyword evidence="3" id="KW-1185">Reference proteome</keyword>
<dbReference type="EMBL" id="JACHXR010000008">
    <property type="protein sequence ID" value="MBB3231929.1"/>
    <property type="molecule type" value="Genomic_DNA"/>
</dbReference>
<dbReference type="RefSeq" id="WP_183384399.1">
    <property type="nucleotide sequence ID" value="NZ_JACHXR010000008.1"/>
</dbReference>
<dbReference type="Pfam" id="PF22275">
    <property type="entry name" value="DUF6957"/>
    <property type="match status" value="1"/>
</dbReference>
<reference evidence="2 3" key="1">
    <citation type="submission" date="2020-08" db="EMBL/GenBank/DDBJ databases">
        <title>Genomic Encyclopedia of Type Strains, Phase III (KMG-III): the genomes of soil and plant-associated and newly described type strains.</title>
        <authorList>
            <person name="Whitman W."/>
        </authorList>
    </citation>
    <scope>NUCLEOTIDE SEQUENCE [LARGE SCALE GENOMIC DNA]</scope>
    <source>
        <strain evidence="2 3">CECT 7744</strain>
    </source>
</reference>
<accession>A0A7W5EV05</accession>
<dbReference type="InterPro" id="IPR054232">
    <property type="entry name" value="DUF6957"/>
</dbReference>
<feature type="domain" description="DUF6957" evidence="1">
    <location>
        <begin position="75"/>
        <end position="135"/>
    </location>
</feature>
<evidence type="ECO:0000313" key="2">
    <source>
        <dbReference type="EMBL" id="MBB3231929.1"/>
    </source>
</evidence>
<dbReference type="AlphaFoldDB" id="A0A7W5EV05"/>
<evidence type="ECO:0000313" key="3">
    <source>
        <dbReference type="Proteomes" id="UP000518892"/>
    </source>
</evidence>
<dbReference type="Proteomes" id="UP000518892">
    <property type="component" value="Unassembled WGS sequence"/>
</dbReference>
<comment type="caution">
    <text evidence="2">The sequence shown here is derived from an EMBL/GenBank/DDBJ whole genome shotgun (WGS) entry which is preliminary data.</text>
</comment>
<evidence type="ECO:0000259" key="1">
    <source>
        <dbReference type="Pfam" id="PF22275"/>
    </source>
</evidence>
<proteinExistence type="predicted"/>
<name>A0A7W5EV05_9GAMM</name>
<organism evidence="2 3">
    <name type="scientific">Halomonas stenophila</name>
    <dbReference type="NCBI Taxonomy" id="795312"/>
    <lineage>
        <taxon>Bacteria</taxon>
        <taxon>Pseudomonadati</taxon>
        <taxon>Pseudomonadota</taxon>
        <taxon>Gammaproteobacteria</taxon>
        <taxon>Oceanospirillales</taxon>
        <taxon>Halomonadaceae</taxon>
        <taxon>Halomonas</taxon>
    </lineage>
</organism>
<gene>
    <name evidence="2" type="ORF">FHR97_002792</name>
</gene>
<protein>
    <recommendedName>
        <fullName evidence="1">DUF6957 domain-containing protein</fullName>
    </recommendedName>
</protein>